<evidence type="ECO:0000313" key="5">
    <source>
        <dbReference type="EMBL" id="KAK9513185.1"/>
    </source>
</evidence>
<name>A0AAW1DSL3_ZOAVI</name>
<dbReference type="SUPFAM" id="SSF56672">
    <property type="entry name" value="DNA/RNA polymerases"/>
    <property type="match status" value="1"/>
</dbReference>
<gene>
    <name evidence="5" type="ORF">VZT92_026741</name>
</gene>
<dbReference type="PROSITE" id="PS50878">
    <property type="entry name" value="RT_POL"/>
    <property type="match status" value="1"/>
</dbReference>
<protein>
    <recommendedName>
        <fullName evidence="2">ribonuclease H</fullName>
        <ecNumber evidence="2">3.1.26.4</ecNumber>
    </recommendedName>
</protein>
<sequence>MYLDDILIFSKSQQEHVVHARQVLQRLLENQLFVKVEKCEFHTTEVSFLGFFLNAGKIQMDSAKTKAVADCPSPSTRKELQRFLGFANFYRRFIRNYSSVAAPLTALTSRHMPFQWSSAAAGAFGELKSHFTSAPILIFPDPARQFIVEVDTSDTGVGAVLSQRSAEDQKARQGKARQGKASLFV</sequence>
<dbReference type="Pfam" id="PF00078">
    <property type="entry name" value="RVT_1"/>
    <property type="match status" value="1"/>
</dbReference>
<comment type="caution">
    <text evidence="5">The sequence shown here is derived from an EMBL/GenBank/DDBJ whole genome shotgun (WGS) entry which is preliminary data.</text>
</comment>
<evidence type="ECO:0000313" key="6">
    <source>
        <dbReference type="Proteomes" id="UP001488805"/>
    </source>
</evidence>
<evidence type="ECO:0000256" key="1">
    <source>
        <dbReference type="ARBA" id="ARBA00010879"/>
    </source>
</evidence>
<dbReference type="AlphaFoldDB" id="A0AAW1DSL3"/>
<dbReference type="Pfam" id="PF17919">
    <property type="entry name" value="RT_RNaseH_2"/>
    <property type="match status" value="1"/>
</dbReference>
<dbReference type="Gene3D" id="3.30.70.270">
    <property type="match status" value="2"/>
</dbReference>
<comment type="similarity">
    <text evidence="1">Belongs to the beta type-B retroviral polymerase family. HERV class-II K(HML-2) pol subfamily.</text>
</comment>
<dbReference type="EC" id="3.1.26.4" evidence="2"/>
<evidence type="ECO:0000256" key="3">
    <source>
        <dbReference type="SAM" id="MobiDB-lite"/>
    </source>
</evidence>
<dbReference type="FunFam" id="3.30.70.270:FF:000020">
    <property type="entry name" value="Transposon Tf2-6 polyprotein-like Protein"/>
    <property type="match status" value="1"/>
</dbReference>
<organism evidence="5 6">
    <name type="scientific">Zoarces viviparus</name>
    <name type="common">Viviparous eelpout</name>
    <name type="synonym">Blennius viviparus</name>
    <dbReference type="NCBI Taxonomy" id="48416"/>
    <lineage>
        <taxon>Eukaryota</taxon>
        <taxon>Metazoa</taxon>
        <taxon>Chordata</taxon>
        <taxon>Craniata</taxon>
        <taxon>Vertebrata</taxon>
        <taxon>Euteleostomi</taxon>
        <taxon>Actinopterygii</taxon>
        <taxon>Neopterygii</taxon>
        <taxon>Teleostei</taxon>
        <taxon>Neoteleostei</taxon>
        <taxon>Acanthomorphata</taxon>
        <taxon>Eupercaria</taxon>
        <taxon>Perciformes</taxon>
        <taxon>Cottioidei</taxon>
        <taxon>Zoarcales</taxon>
        <taxon>Zoarcidae</taxon>
        <taxon>Zoarcinae</taxon>
        <taxon>Zoarces</taxon>
    </lineage>
</organism>
<reference evidence="5 6" key="1">
    <citation type="journal article" date="2024" name="Genome Biol. Evol.">
        <title>Chromosome-level genome assembly of the viviparous eelpout Zoarces viviparus.</title>
        <authorList>
            <person name="Fuhrmann N."/>
            <person name="Brasseur M.V."/>
            <person name="Bakowski C.E."/>
            <person name="Podsiadlowski L."/>
            <person name="Prost S."/>
            <person name="Krehenwinkel H."/>
            <person name="Mayer C."/>
        </authorList>
    </citation>
    <scope>NUCLEOTIDE SEQUENCE [LARGE SCALE GENOMIC DNA]</scope>
    <source>
        <strain evidence="5">NO-MEL_2022_Ind0_liver</strain>
    </source>
</reference>
<dbReference type="PANTHER" id="PTHR33064">
    <property type="entry name" value="POL PROTEIN"/>
    <property type="match status" value="1"/>
</dbReference>
<keyword evidence="6" id="KW-1185">Reference proteome</keyword>
<dbReference type="PANTHER" id="PTHR33064:SF37">
    <property type="entry name" value="RIBONUCLEASE H"/>
    <property type="match status" value="1"/>
</dbReference>
<dbReference type="InterPro" id="IPR043128">
    <property type="entry name" value="Rev_trsase/Diguanyl_cyclase"/>
</dbReference>
<accession>A0AAW1DSL3</accession>
<feature type="region of interest" description="Disordered" evidence="3">
    <location>
        <begin position="166"/>
        <end position="185"/>
    </location>
</feature>
<dbReference type="InterPro" id="IPR051320">
    <property type="entry name" value="Viral_Replic_Matur_Polypro"/>
</dbReference>
<dbReference type="InterPro" id="IPR000477">
    <property type="entry name" value="RT_dom"/>
</dbReference>
<dbReference type="InterPro" id="IPR043502">
    <property type="entry name" value="DNA/RNA_pol_sf"/>
</dbReference>
<proteinExistence type="inferred from homology"/>
<evidence type="ECO:0000259" key="4">
    <source>
        <dbReference type="PROSITE" id="PS50878"/>
    </source>
</evidence>
<dbReference type="InterPro" id="IPR041577">
    <property type="entry name" value="RT_RNaseH_2"/>
</dbReference>
<evidence type="ECO:0000256" key="2">
    <source>
        <dbReference type="ARBA" id="ARBA00012180"/>
    </source>
</evidence>
<dbReference type="Proteomes" id="UP001488805">
    <property type="component" value="Unassembled WGS sequence"/>
</dbReference>
<dbReference type="EMBL" id="JBCEZU010000597">
    <property type="protein sequence ID" value="KAK9513185.1"/>
    <property type="molecule type" value="Genomic_DNA"/>
</dbReference>
<feature type="domain" description="Reverse transcriptase" evidence="4">
    <location>
        <begin position="1"/>
        <end position="53"/>
    </location>
</feature>
<dbReference type="GO" id="GO:0004523">
    <property type="term" value="F:RNA-DNA hybrid ribonuclease activity"/>
    <property type="evidence" value="ECO:0007669"/>
    <property type="project" value="UniProtKB-EC"/>
</dbReference>